<reference evidence="2" key="1">
    <citation type="submission" date="2017-12" db="EMBL/GenBank/DDBJ databases">
        <title>Sequencing the genomes of 1000 Actinobacteria strains.</title>
        <authorList>
            <person name="Klenk H.-P."/>
        </authorList>
    </citation>
    <scope>NUCLEOTIDE SEQUENCE [LARGE SCALE GENOMIC DNA]</scope>
    <source>
        <strain evidence="2">DSM 44228</strain>
    </source>
</reference>
<dbReference type="AlphaFoldDB" id="A0A2N3Y8J7"/>
<evidence type="ECO:0000259" key="1">
    <source>
        <dbReference type="Pfam" id="PF00931"/>
    </source>
</evidence>
<dbReference type="InterPro" id="IPR011990">
    <property type="entry name" value="TPR-like_helical_dom_sf"/>
</dbReference>
<dbReference type="Gene3D" id="1.25.40.10">
    <property type="entry name" value="Tetratricopeptide repeat domain"/>
    <property type="match status" value="2"/>
</dbReference>
<dbReference type="Pfam" id="PF00931">
    <property type="entry name" value="NB-ARC"/>
    <property type="match status" value="1"/>
</dbReference>
<dbReference type="Pfam" id="PF13424">
    <property type="entry name" value="TPR_12"/>
    <property type="match status" value="1"/>
</dbReference>
<dbReference type="InterPro" id="IPR002182">
    <property type="entry name" value="NB-ARC"/>
</dbReference>
<dbReference type="OrthoDB" id="3311584at2"/>
<dbReference type="EMBL" id="PJNB01000001">
    <property type="protein sequence ID" value="PKW19257.1"/>
    <property type="molecule type" value="Genomic_DNA"/>
</dbReference>
<dbReference type="PRINTS" id="PR00364">
    <property type="entry name" value="DISEASERSIST"/>
</dbReference>
<evidence type="ECO:0000313" key="3">
    <source>
        <dbReference type="Proteomes" id="UP000233786"/>
    </source>
</evidence>
<dbReference type="Proteomes" id="UP000233786">
    <property type="component" value="Unassembled WGS sequence"/>
</dbReference>
<protein>
    <submittedName>
        <fullName evidence="2">NB-ARC domain-containing protein</fullName>
    </submittedName>
</protein>
<dbReference type="PANTHER" id="PTHR47691:SF3">
    <property type="entry name" value="HTH-TYPE TRANSCRIPTIONAL REGULATOR RV0890C-RELATED"/>
    <property type="match status" value="1"/>
</dbReference>
<sequence>MDEWHNANNAPVGNLLQVGRAEHVVMNLGGHSEPVCPDMLRKDPTHFGFTNRTAELAELDRLWRNAERAGNPLVVVLSGMMGIGKSLTALRWAHRMRDEFSGGIFFGELHGSNPAETRSPGEVLGRFLGRLGLTGAALPATEEERGDAFCEITAHRRILVILDDAASAAQVRALLPSSPTSAVLVTSRRELTFLGGGVVPMRLAPFEEDAAIALLAGSLGDGAEAEEAALRKLSSACGRHPMALQVAAAQLPGRSSISSYVDRIAPDLLRRLEVDGERPFDGAFEFGYQALSADQQHAYRMLGCHPATEFSLDAAAALLGHSVADTEDLLRALSRAHLVVPVGLGRYSIHALVRQHAKAKLSAGDDSRSALRRTVEHYHDFVMARDVVLSKRRRLSARYEKVFPAHEGERASERALDELEAERETLSALVGIAVEVGLADRAWQLCESLFSYYTDRNYFVDLIEILPLGIAAAERLGDPRALVRMHSHSGSAYYAVREYRAAQEQFELSYDIAEANGDDWGQQSAIEWLGLIHERRAEFDEALRCFERSRGIVEKHFATDRRPRPLALYLMHSGRVLTRAGRAPEALPRLAEAFDFFVGLGEQANSAKVALSLAEAHLQRNDLAAALRWGRKALELCRAARMAADQAEALELLAELSARSGDVQAAADQRREAAEILTVLGNRRAQALLARES</sequence>
<feature type="domain" description="NB-ARC" evidence="1">
    <location>
        <begin position="59"/>
        <end position="215"/>
    </location>
</feature>
<organism evidence="2 3">
    <name type="scientific">Saccharopolyspora spinosa</name>
    <dbReference type="NCBI Taxonomy" id="60894"/>
    <lineage>
        <taxon>Bacteria</taxon>
        <taxon>Bacillati</taxon>
        <taxon>Actinomycetota</taxon>
        <taxon>Actinomycetes</taxon>
        <taxon>Pseudonocardiales</taxon>
        <taxon>Pseudonocardiaceae</taxon>
        <taxon>Saccharopolyspora</taxon>
    </lineage>
</organism>
<gene>
    <name evidence="2" type="ORF">A8926_7421</name>
</gene>
<name>A0A2N3Y8J7_SACSN</name>
<dbReference type="SUPFAM" id="SSF48452">
    <property type="entry name" value="TPR-like"/>
    <property type="match status" value="1"/>
</dbReference>
<comment type="caution">
    <text evidence="2">The sequence shown here is derived from an EMBL/GenBank/DDBJ whole genome shotgun (WGS) entry which is preliminary data.</text>
</comment>
<dbReference type="Gene3D" id="3.40.50.300">
    <property type="entry name" value="P-loop containing nucleotide triphosphate hydrolases"/>
    <property type="match status" value="1"/>
</dbReference>
<dbReference type="InterPro" id="IPR027417">
    <property type="entry name" value="P-loop_NTPase"/>
</dbReference>
<accession>A0A2N3Y8J7</accession>
<dbReference type="PANTHER" id="PTHR47691">
    <property type="entry name" value="REGULATOR-RELATED"/>
    <property type="match status" value="1"/>
</dbReference>
<evidence type="ECO:0000313" key="2">
    <source>
        <dbReference type="EMBL" id="PKW19257.1"/>
    </source>
</evidence>
<dbReference type="RefSeq" id="WP_029534941.1">
    <property type="nucleotide sequence ID" value="NZ_CP061007.1"/>
</dbReference>
<dbReference type="STRING" id="994479.GCA_000194155_00747"/>
<keyword evidence="3" id="KW-1185">Reference proteome</keyword>
<proteinExistence type="predicted"/>
<dbReference type="GO" id="GO:0043531">
    <property type="term" value="F:ADP binding"/>
    <property type="evidence" value="ECO:0007669"/>
    <property type="project" value="InterPro"/>
</dbReference>
<dbReference type="SUPFAM" id="SSF52540">
    <property type="entry name" value="P-loop containing nucleoside triphosphate hydrolases"/>
    <property type="match status" value="1"/>
</dbReference>